<dbReference type="SUPFAM" id="SSF52833">
    <property type="entry name" value="Thioredoxin-like"/>
    <property type="match status" value="1"/>
</dbReference>
<dbReference type="PROSITE" id="PS51355">
    <property type="entry name" value="GLUTATHIONE_PEROXID_3"/>
    <property type="match status" value="1"/>
</dbReference>
<reference evidence="8 9" key="1">
    <citation type="journal article" date="2017" name="Gigascience">
        <title>Genome sequence of the small brown planthopper, Laodelphax striatellus.</title>
        <authorList>
            <person name="Zhu J."/>
            <person name="Jiang F."/>
            <person name="Wang X."/>
            <person name="Yang P."/>
            <person name="Bao Y."/>
            <person name="Zhao W."/>
            <person name="Wang W."/>
            <person name="Lu H."/>
            <person name="Wang Q."/>
            <person name="Cui N."/>
            <person name="Li J."/>
            <person name="Chen X."/>
            <person name="Luo L."/>
            <person name="Yu J."/>
            <person name="Kang L."/>
            <person name="Cui F."/>
        </authorList>
    </citation>
    <scope>NUCLEOTIDE SEQUENCE [LARGE SCALE GENOMIC DNA]</scope>
    <source>
        <strain evidence="8">Lst14</strain>
    </source>
</reference>
<dbReference type="AlphaFoldDB" id="A0A482WNL9"/>
<evidence type="ECO:0000256" key="6">
    <source>
        <dbReference type="SAM" id="MobiDB-lite"/>
    </source>
</evidence>
<dbReference type="InterPro" id="IPR013766">
    <property type="entry name" value="Thioredoxin_domain"/>
</dbReference>
<dbReference type="PROSITE" id="PS00763">
    <property type="entry name" value="GLUTATHIONE_PEROXID_2"/>
    <property type="match status" value="1"/>
</dbReference>
<proteinExistence type="inferred from homology"/>
<dbReference type="GO" id="GO:0004601">
    <property type="term" value="F:peroxidase activity"/>
    <property type="evidence" value="ECO:0007669"/>
    <property type="project" value="UniProtKB-KW"/>
</dbReference>
<keyword evidence="2 5" id="KW-0575">Peroxidase</keyword>
<evidence type="ECO:0000256" key="1">
    <source>
        <dbReference type="ARBA" id="ARBA00006926"/>
    </source>
</evidence>
<dbReference type="PRINTS" id="PR01011">
    <property type="entry name" value="GLUTPROXDASE"/>
</dbReference>
<evidence type="ECO:0000256" key="5">
    <source>
        <dbReference type="RuleBase" id="RU000499"/>
    </source>
</evidence>
<evidence type="ECO:0000259" key="7">
    <source>
        <dbReference type="PROSITE" id="PS51352"/>
    </source>
</evidence>
<dbReference type="InParanoid" id="A0A482WNL9"/>
<feature type="compositionally biased region" description="Basic and acidic residues" evidence="6">
    <location>
        <begin position="12"/>
        <end position="60"/>
    </location>
</feature>
<dbReference type="Gene3D" id="3.40.30.10">
    <property type="entry name" value="Glutaredoxin"/>
    <property type="match status" value="1"/>
</dbReference>
<feature type="region of interest" description="Disordered" evidence="6">
    <location>
        <begin position="1"/>
        <end position="78"/>
    </location>
</feature>
<dbReference type="GO" id="GO:0006979">
    <property type="term" value="P:response to oxidative stress"/>
    <property type="evidence" value="ECO:0007669"/>
    <property type="project" value="InterPro"/>
</dbReference>
<keyword evidence="3" id="KW-0712">Selenocysteine</keyword>
<feature type="domain" description="Thioredoxin" evidence="7">
    <location>
        <begin position="81"/>
        <end position="242"/>
    </location>
</feature>
<protein>
    <recommendedName>
        <fullName evidence="5">Glutathione peroxidase</fullName>
    </recommendedName>
</protein>
<dbReference type="PANTHER" id="PTHR11592">
    <property type="entry name" value="GLUTATHIONE PEROXIDASE"/>
    <property type="match status" value="1"/>
</dbReference>
<sequence>MKRSSVRIAALSEKKAKQEEVASGKKQEKKPKKENIKQNKSEKKTEQEEVPVKSGKNQEKKSKKGIKERKADSEDMGDAEWKKAESVYAFTANDIQGNPVSLEKYKGHVLLIVNVASKCGLTADNYKELAELDEKYRESKGLRILAFPCNQFSNQEPGTAEDIVCFAKKRNANFDMFEKIEVNGENAHPLWKYLKYKQSGSFGDKIKWNFSKFIVDKNGQPVERFAPTTAPSKLVSYLEKYF</sequence>
<dbReference type="Proteomes" id="UP000291343">
    <property type="component" value="Unassembled WGS sequence"/>
</dbReference>
<dbReference type="InterPro" id="IPR029759">
    <property type="entry name" value="GPX_AS"/>
</dbReference>
<dbReference type="PANTHER" id="PTHR11592:SF134">
    <property type="entry name" value="PHOSPHOLIPID HYDROPEROXIDE GLUTATHIONE PEROXIDASE"/>
    <property type="match status" value="1"/>
</dbReference>
<accession>A0A482WNL9</accession>
<organism evidence="8 9">
    <name type="scientific">Laodelphax striatellus</name>
    <name type="common">Small brown planthopper</name>
    <name type="synonym">Delphax striatella</name>
    <dbReference type="NCBI Taxonomy" id="195883"/>
    <lineage>
        <taxon>Eukaryota</taxon>
        <taxon>Metazoa</taxon>
        <taxon>Ecdysozoa</taxon>
        <taxon>Arthropoda</taxon>
        <taxon>Hexapoda</taxon>
        <taxon>Insecta</taxon>
        <taxon>Pterygota</taxon>
        <taxon>Neoptera</taxon>
        <taxon>Paraneoptera</taxon>
        <taxon>Hemiptera</taxon>
        <taxon>Auchenorrhyncha</taxon>
        <taxon>Fulgoroidea</taxon>
        <taxon>Delphacidae</taxon>
        <taxon>Criomorphinae</taxon>
        <taxon>Laodelphax</taxon>
    </lineage>
</organism>
<dbReference type="FunFam" id="3.40.30.10:FF:000025">
    <property type="entry name" value="Glutathione peroxidase"/>
    <property type="match status" value="1"/>
</dbReference>
<dbReference type="InterPro" id="IPR029760">
    <property type="entry name" value="GPX_CS"/>
</dbReference>
<evidence type="ECO:0000256" key="3">
    <source>
        <dbReference type="ARBA" id="ARBA00022933"/>
    </source>
</evidence>
<gene>
    <name evidence="8" type="ORF">LSTR_LSTR009680</name>
</gene>
<dbReference type="FunCoup" id="A0A482WNL9">
    <property type="interactions" value="1232"/>
</dbReference>
<evidence type="ECO:0000256" key="4">
    <source>
        <dbReference type="ARBA" id="ARBA00023002"/>
    </source>
</evidence>
<keyword evidence="9" id="KW-1185">Reference proteome</keyword>
<dbReference type="PROSITE" id="PS51352">
    <property type="entry name" value="THIOREDOXIN_2"/>
    <property type="match status" value="1"/>
</dbReference>
<comment type="caution">
    <text evidence="8">The sequence shown here is derived from an EMBL/GenBank/DDBJ whole genome shotgun (WGS) entry which is preliminary data.</text>
</comment>
<dbReference type="CDD" id="cd00340">
    <property type="entry name" value="GSH_Peroxidase"/>
    <property type="match status" value="1"/>
</dbReference>
<dbReference type="PROSITE" id="PS00460">
    <property type="entry name" value="GLUTATHIONE_PEROXID_1"/>
    <property type="match status" value="1"/>
</dbReference>
<dbReference type="Pfam" id="PF00255">
    <property type="entry name" value="GSHPx"/>
    <property type="match status" value="1"/>
</dbReference>
<keyword evidence="4 5" id="KW-0560">Oxidoreductase</keyword>
<dbReference type="InterPro" id="IPR036249">
    <property type="entry name" value="Thioredoxin-like_sf"/>
</dbReference>
<dbReference type="EMBL" id="QKKF02029694">
    <property type="protein sequence ID" value="RZF35088.1"/>
    <property type="molecule type" value="Genomic_DNA"/>
</dbReference>
<evidence type="ECO:0000313" key="9">
    <source>
        <dbReference type="Proteomes" id="UP000291343"/>
    </source>
</evidence>
<name>A0A482WNL9_LAOST</name>
<comment type="similarity">
    <text evidence="1 5">Belongs to the glutathione peroxidase family.</text>
</comment>
<dbReference type="STRING" id="195883.A0A482WNL9"/>
<dbReference type="SMR" id="A0A482WNL9"/>
<feature type="compositionally biased region" description="Basic and acidic residues" evidence="6">
    <location>
        <begin position="68"/>
        <end position="78"/>
    </location>
</feature>
<evidence type="ECO:0000313" key="8">
    <source>
        <dbReference type="EMBL" id="RZF35088.1"/>
    </source>
</evidence>
<dbReference type="InterPro" id="IPR000889">
    <property type="entry name" value="Glutathione_peroxidase"/>
</dbReference>
<evidence type="ECO:0000256" key="2">
    <source>
        <dbReference type="ARBA" id="ARBA00022559"/>
    </source>
</evidence>
<dbReference type="OrthoDB" id="446890at2759"/>